<dbReference type="SUPFAM" id="SSF48264">
    <property type="entry name" value="Cytochrome P450"/>
    <property type="match status" value="1"/>
</dbReference>
<dbReference type="Pfam" id="PF00067">
    <property type="entry name" value="p450"/>
    <property type="match status" value="1"/>
</dbReference>
<dbReference type="GO" id="GO:0005506">
    <property type="term" value="F:iron ion binding"/>
    <property type="evidence" value="ECO:0007669"/>
    <property type="project" value="InterPro"/>
</dbReference>
<dbReference type="PRINTS" id="PR00385">
    <property type="entry name" value="P450"/>
</dbReference>
<dbReference type="PANTHER" id="PTHR24305:SF237">
    <property type="entry name" value="CYTOCHROME P450 MONOOXYGENASE ATNE-RELATED"/>
    <property type="match status" value="1"/>
</dbReference>
<dbReference type="InterPro" id="IPR001128">
    <property type="entry name" value="Cyt_P450"/>
</dbReference>
<reference evidence="10 11" key="1">
    <citation type="submission" date="2020-03" db="EMBL/GenBank/DDBJ databases">
        <title>Draft Genome Sequence of Cudoniella acicularis.</title>
        <authorList>
            <person name="Buettner E."/>
            <person name="Kellner H."/>
        </authorList>
    </citation>
    <scope>NUCLEOTIDE SEQUENCE [LARGE SCALE GENOMIC DNA]</scope>
    <source>
        <strain evidence="10 11">DSM 108380</strain>
    </source>
</reference>
<dbReference type="Proteomes" id="UP000566819">
    <property type="component" value="Unassembled WGS sequence"/>
</dbReference>
<evidence type="ECO:0008006" key="12">
    <source>
        <dbReference type="Google" id="ProtNLM"/>
    </source>
</evidence>
<dbReference type="AlphaFoldDB" id="A0A8H4RDK5"/>
<dbReference type="InterPro" id="IPR036396">
    <property type="entry name" value="Cyt_P450_sf"/>
</dbReference>
<evidence type="ECO:0000256" key="5">
    <source>
        <dbReference type="ARBA" id="ARBA00023002"/>
    </source>
</evidence>
<evidence type="ECO:0000256" key="1">
    <source>
        <dbReference type="ARBA" id="ARBA00001971"/>
    </source>
</evidence>
<dbReference type="OrthoDB" id="1470350at2759"/>
<evidence type="ECO:0000256" key="8">
    <source>
        <dbReference type="PIRSR" id="PIRSR602401-1"/>
    </source>
</evidence>
<evidence type="ECO:0000256" key="4">
    <source>
        <dbReference type="ARBA" id="ARBA00022723"/>
    </source>
</evidence>
<feature type="transmembrane region" description="Helical" evidence="9">
    <location>
        <begin position="159"/>
        <end position="179"/>
    </location>
</feature>
<comment type="similarity">
    <text evidence="2">Belongs to the cytochrome P450 family.</text>
</comment>
<dbReference type="Gene3D" id="1.10.630.10">
    <property type="entry name" value="Cytochrome P450"/>
    <property type="match status" value="1"/>
</dbReference>
<dbReference type="InterPro" id="IPR002401">
    <property type="entry name" value="Cyt_P450_E_grp-I"/>
</dbReference>
<keyword evidence="11" id="KW-1185">Reference proteome</keyword>
<gene>
    <name evidence="10" type="ORF">G7Y89_g10576</name>
</gene>
<protein>
    <recommendedName>
        <fullName evidence="12">Cytochrome P450</fullName>
    </recommendedName>
</protein>
<comment type="caution">
    <text evidence="10">The sequence shown here is derived from an EMBL/GenBank/DDBJ whole genome shotgun (WGS) entry which is preliminary data.</text>
</comment>
<dbReference type="CDD" id="cd11061">
    <property type="entry name" value="CYP67-like"/>
    <property type="match status" value="1"/>
</dbReference>
<keyword evidence="6 8" id="KW-0408">Iron</keyword>
<name>A0A8H4RDK5_9HELO</name>
<feature type="transmembrane region" description="Helical" evidence="9">
    <location>
        <begin position="255"/>
        <end position="275"/>
    </location>
</feature>
<dbReference type="InterPro" id="IPR050121">
    <property type="entry name" value="Cytochrome_P450_monoxygenase"/>
</dbReference>
<dbReference type="GO" id="GO:0004497">
    <property type="term" value="F:monooxygenase activity"/>
    <property type="evidence" value="ECO:0007669"/>
    <property type="project" value="UniProtKB-KW"/>
</dbReference>
<evidence type="ECO:0000256" key="6">
    <source>
        <dbReference type="ARBA" id="ARBA00023004"/>
    </source>
</evidence>
<dbReference type="EMBL" id="JAAMPI010000945">
    <property type="protein sequence ID" value="KAF4627578.1"/>
    <property type="molecule type" value="Genomic_DNA"/>
</dbReference>
<evidence type="ECO:0000256" key="7">
    <source>
        <dbReference type="ARBA" id="ARBA00023033"/>
    </source>
</evidence>
<dbReference type="PRINTS" id="PR00463">
    <property type="entry name" value="EP450I"/>
</dbReference>
<evidence type="ECO:0000313" key="10">
    <source>
        <dbReference type="EMBL" id="KAF4627578.1"/>
    </source>
</evidence>
<accession>A0A8H4RDK5</accession>
<evidence type="ECO:0000256" key="9">
    <source>
        <dbReference type="SAM" id="Phobius"/>
    </source>
</evidence>
<dbReference type="GO" id="GO:0020037">
    <property type="term" value="F:heme binding"/>
    <property type="evidence" value="ECO:0007669"/>
    <property type="project" value="InterPro"/>
</dbReference>
<keyword evidence="5" id="KW-0560">Oxidoreductase</keyword>
<keyword evidence="9" id="KW-1133">Transmembrane helix</keyword>
<organism evidence="10 11">
    <name type="scientific">Cudoniella acicularis</name>
    <dbReference type="NCBI Taxonomy" id="354080"/>
    <lineage>
        <taxon>Eukaryota</taxon>
        <taxon>Fungi</taxon>
        <taxon>Dikarya</taxon>
        <taxon>Ascomycota</taxon>
        <taxon>Pezizomycotina</taxon>
        <taxon>Leotiomycetes</taxon>
        <taxon>Helotiales</taxon>
        <taxon>Tricladiaceae</taxon>
        <taxon>Cudoniella</taxon>
    </lineage>
</organism>
<evidence type="ECO:0000313" key="11">
    <source>
        <dbReference type="Proteomes" id="UP000566819"/>
    </source>
</evidence>
<sequence>MILSQDFLIPSWEVLFFTSIFGYLVSSGIYNLYRAIYSHKSNVRKGDFYISWRRNSKALNTANTVDPTQHARKRRVVNAALSEQSVRSAEPFIIQHVDRWCDILLQENGGSTWSSPKNMSHLTNYLTLDLMGDLCFGKSFDTKELAENQLRDIPDTIAAYLRFLYALGQFPFLALWNWLKPLGLDALFNRASPPAVQRLYNFIDDNLDERIKLEKSSQKQLSGPRKDMFHYLYHAQDPETGKSYSQDELFAESSLVIIAGSDTTAVVLSGFFFYITRNSEIYNKLQQEIRKTFSDIKEISGGTKLSSCKYLRACIDEVMRINPPGPSELPRVVLQGGLEVEGQFFPEGTNIGVPHWSLHHREDIFVDPWKYRPERWIVDDVTGVNADDVFRAQSAFFPFSSGSANCAGQKLAMAELMIIIARTFYRMDVRAAPGDILGEGGLEMNVGIKNRDLFQCRDAYIAQRDGPMVQFKGRGC</sequence>
<dbReference type="GO" id="GO:0016705">
    <property type="term" value="F:oxidoreductase activity, acting on paired donors, with incorporation or reduction of molecular oxygen"/>
    <property type="evidence" value="ECO:0007669"/>
    <property type="project" value="InterPro"/>
</dbReference>
<feature type="transmembrane region" description="Helical" evidence="9">
    <location>
        <begin position="12"/>
        <end position="33"/>
    </location>
</feature>
<dbReference type="PANTHER" id="PTHR24305">
    <property type="entry name" value="CYTOCHROME P450"/>
    <property type="match status" value="1"/>
</dbReference>
<comment type="cofactor">
    <cofactor evidence="1 8">
        <name>heme</name>
        <dbReference type="ChEBI" id="CHEBI:30413"/>
    </cofactor>
</comment>
<proteinExistence type="inferred from homology"/>
<feature type="binding site" description="axial binding residue" evidence="8">
    <location>
        <position position="406"/>
    </location>
    <ligand>
        <name>heme</name>
        <dbReference type="ChEBI" id="CHEBI:30413"/>
    </ligand>
    <ligandPart>
        <name>Fe</name>
        <dbReference type="ChEBI" id="CHEBI:18248"/>
    </ligandPart>
</feature>
<evidence type="ECO:0000256" key="2">
    <source>
        <dbReference type="ARBA" id="ARBA00010617"/>
    </source>
</evidence>
<keyword evidence="4 8" id="KW-0479">Metal-binding</keyword>
<keyword evidence="9" id="KW-0472">Membrane</keyword>
<evidence type="ECO:0000256" key="3">
    <source>
        <dbReference type="ARBA" id="ARBA00022617"/>
    </source>
</evidence>
<keyword evidence="7" id="KW-0503">Monooxygenase</keyword>
<keyword evidence="9" id="KW-0812">Transmembrane</keyword>
<keyword evidence="3 8" id="KW-0349">Heme</keyword>